<evidence type="ECO:0000256" key="1">
    <source>
        <dbReference type="SAM" id="MobiDB-lite"/>
    </source>
</evidence>
<proteinExistence type="predicted"/>
<feature type="compositionally biased region" description="Pro residues" evidence="1">
    <location>
        <begin position="9"/>
        <end position="24"/>
    </location>
</feature>
<protein>
    <recommendedName>
        <fullName evidence="4">Basic proline-rich protein-like</fullName>
    </recommendedName>
</protein>
<reference evidence="3" key="2">
    <citation type="submission" date="2025-08" db="UniProtKB">
        <authorList>
            <consortium name="RefSeq"/>
        </authorList>
    </citation>
    <scope>IDENTIFICATION</scope>
    <source>
        <tissue evidence="3">Tongue muscle</tissue>
    </source>
</reference>
<feature type="compositionally biased region" description="Polar residues" evidence="1">
    <location>
        <begin position="29"/>
        <end position="39"/>
    </location>
</feature>
<accession>A0ABM4IDN5</accession>
<dbReference type="PRINTS" id="PR01217">
    <property type="entry name" value="PRICHEXTENSN"/>
</dbReference>
<dbReference type="Proteomes" id="UP001652640">
    <property type="component" value="Chromosome 7"/>
</dbReference>
<feature type="compositionally biased region" description="Polar residues" evidence="1">
    <location>
        <begin position="370"/>
        <end position="382"/>
    </location>
</feature>
<dbReference type="RefSeq" id="XP_070325922.1">
    <property type="nucleotide sequence ID" value="XM_070469821.1"/>
</dbReference>
<keyword evidence="2" id="KW-1185">Reference proteome</keyword>
<feature type="region of interest" description="Disordered" evidence="1">
    <location>
        <begin position="64"/>
        <end position="401"/>
    </location>
</feature>
<name>A0ABM4IDN5_ODOVR</name>
<feature type="region of interest" description="Disordered" evidence="1">
    <location>
        <begin position="1"/>
        <end position="46"/>
    </location>
</feature>
<evidence type="ECO:0008006" key="4">
    <source>
        <dbReference type="Google" id="ProtNLM"/>
    </source>
</evidence>
<reference evidence="2" key="1">
    <citation type="journal article" date="2022" name="J. Hered.">
        <title>A De Novo Chromosome-Level Genome Assembly of the White-Tailed Deer, Odocoileus Virginianus.</title>
        <authorList>
            <person name="London E.W."/>
            <person name="Roca A.L."/>
            <person name="Novakofski J.E."/>
            <person name="Mateus-Pinilla N.E."/>
        </authorList>
    </citation>
    <scope>NUCLEOTIDE SEQUENCE [LARGE SCALE GENOMIC DNA]</scope>
</reference>
<dbReference type="GeneID" id="139035880"/>
<gene>
    <name evidence="3" type="primary">LOC139035880</name>
</gene>
<evidence type="ECO:0000313" key="2">
    <source>
        <dbReference type="Proteomes" id="UP001652640"/>
    </source>
</evidence>
<feature type="compositionally biased region" description="Polar residues" evidence="1">
    <location>
        <begin position="93"/>
        <end position="103"/>
    </location>
</feature>
<organism evidence="2 3">
    <name type="scientific">Odocoileus virginianus</name>
    <name type="common">White-tailed deer</name>
    <dbReference type="NCBI Taxonomy" id="9874"/>
    <lineage>
        <taxon>Eukaryota</taxon>
        <taxon>Metazoa</taxon>
        <taxon>Chordata</taxon>
        <taxon>Craniata</taxon>
        <taxon>Vertebrata</taxon>
        <taxon>Euteleostomi</taxon>
        <taxon>Mammalia</taxon>
        <taxon>Eutheria</taxon>
        <taxon>Laurasiatheria</taxon>
        <taxon>Artiodactyla</taxon>
        <taxon>Ruminantia</taxon>
        <taxon>Pecora</taxon>
        <taxon>Cervidae</taxon>
        <taxon>Odocoileinae</taxon>
        <taxon>Odocoileus</taxon>
    </lineage>
</organism>
<sequence>MNQVGTHFSPPPVPPNGSMPPSPPHLNRRSQAPSGTNILGSGVTAADGPEGFPFYRLCISSHSIRSSRPGLPVSSPYRTQRGARGHSSWGDKSPSTASAQDSPVRSPRRRVCLCPPGPQSGHPGAEPASARPGPSRVTPTPSLPLPARAPVGSPRRRACLCPPGPQSGHPGAEPASARPGPSRVTPAPSLPLPARAPVGSPRRRACLCPPGPQSGHPGAESASARPGPSRVTPAPSLPLPAQAPVGSPRRRACLCPPGPQSGHPDAEPASACPGPSRVTPTPSLPLPARTPTNEIYTRAAQLEDRDAGPTGSRRGEEDADDGNQQTLEPGPLSVKPPVQTDGLPAIPQPGLCRGRTASAHHGCPALGPPASSQWADSVTRVTRSLGRPFHSGPLLPRSPGP</sequence>
<evidence type="ECO:0000313" key="3">
    <source>
        <dbReference type="RefSeq" id="XP_070325922.1"/>
    </source>
</evidence>